<dbReference type="GO" id="GO:0016020">
    <property type="term" value="C:membrane"/>
    <property type="evidence" value="ECO:0007669"/>
    <property type="project" value="TreeGrafter"/>
</dbReference>
<dbReference type="OrthoDB" id="9814887at2"/>
<dbReference type="CDD" id="cd07324">
    <property type="entry name" value="M48C_Oma1-like"/>
    <property type="match status" value="1"/>
</dbReference>
<proteinExistence type="predicted"/>
<dbReference type="Gene3D" id="1.25.40.10">
    <property type="entry name" value="Tetratricopeptide repeat domain"/>
    <property type="match status" value="1"/>
</dbReference>
<dbReference type="GO" id="GO:0046872">
    <property type="term" value="F:metal ion binding"/>
    <property type="evidence" value="ECO:0007669"/>
    <property type="project" value="UniProtKB-KW"/>
</dbReference>
<organism evidence="8 9">
    <name type="scientific">Bartonella apis</name>
    <dbReference type="NCBI Taxonomy" id="1686310"/>
    <lineage>
        <taxon>Bacteria</taxon>
        <taxon>Pseudomonadati</taxon>
        <taxon>Pseudomonadota</taxon>
        <taxon>Alphaproteobacteria</taxon>
        <taxon>Hyphomicrobiales</taxon>
        <taxon>Bartonellaceae</taxon>
        <taxon>Bartonella</taxon>
    </lineage>
</organism>
<dbReference type="SUPFAM" id="SSF48452">
    <property type="entry name" value="TPR-like"/>
    <property type="match status" value="1"/>
</dbReference>
<keyword evidence="6" id="KW-0482">Metalloprotease</keyword>
<dbReference type="PANTHER" id="PTHR22726">
    <property type="entry name" value="METALLOENDOPEPTIDASE OMA1"/>
    <property type="match status" value="1"/>
</dbReference>
<name>A0A1R0F6W0_9HYPH</name>
<evidence type="ECO:0000313" key="8">
    <source>
        <dbReference type="EMBL" id="OLY42701.1"/>
    </source>
</evidence>
<keyword evidence="9" id="KW-1185">Reference proteome</keyword>
<gene>
    <name evidence="8" type="ORF">PEB0149_001080</name>
</gene>
<evidence type="ECO:0000256" key="1">
    <source>
        <dbReference type="ARBA" id="ARBA00001947"/>
    </source>
</evidence>
<dbReference type="InterPro" id="IPR051156">
    <property type="entry name" value="Mito/Outer_Membr_Metalloprot"/>
</dbReference>
<dbReference type="PANTHER" id="PTHR22726:SF1">
    <property type="entry name" value="METALLOENDOPEPTIDASE OMA1, MITOCHONDRIAL"/>
    <property type="match status" value="1"/>
</dbReference>
<dbReference type="RefSeq" id="WP_083639846.1">
    <property type="nucleotide sequence ID" value="NZ_CALYQA010000008.1"/>
</dbReference>
<dbReference type="GO" id="GO:0051603">
    <property type="term" value="P:proteolysis involved in protein catabolic process"/>
    <property type="evidence" value="ECO:0007669"/>
    <property type="project" value="TreeGrafter"/>
</dbReference>
<dbReference type="InterPro" id="IPR001915">
    <property type="entry name" value="Peptidase_M48"/>
</dbReference>
<dbReference type="InterPro" id="IPR011990">
    <property type="entry name" value="TPR-like_helical_dom_sf"/>
</dbReference>
<evidence type="ECO:0000256" key="6">
    <source>
        <dbReference type="ARBA" id="ARBA00023049"/>
    </source>
</evidence>
<comment type="cofactor">
    <cofactor evidence="1">
        <name>Zn(2+)</name>
        <dbReference type="ChEBI" id="CHEBI:29105"/>
    </cofactor>
</comment>
<feature type="domain" description="Peptidase M48" evidence="7">
    <location>
        <begin position="68"/>
        <end position="250"/>
    </location>
</feature>
<dbReference type="AlphaFoldDB" id="A0A1R0F6W0"/>
<keyword evidence="3" id="KW-0479">Metal-binding</keyword>
<evidence type="ECO:0000313" key="9">
    <source>
        <dbReference type="Proteomes" id="UP000187344"/>
    </source>
</evidence>
<keyword evidence="4" id="KW-0378">Hydrolase</keyword>
<keyword evidence="5" id="KW-0862">Zinc</keyword>
<evidence type="ECO:0000256" key="2">
    <source>
        <dbReference type="ARBA" id="ARBA00022670"/>
    </source>
</evidence>
<dbReference type="Proteomes" id="UP000187344">
    <property type="component" value="Unassembled WGS sequence"/>
</dbReference>
<comment type="caution">
    <text evidence="8">The sequence shown here is derived from an EMBL/GenBank/DDBJ whole genome shotgun (WGS) entry which is preliminary data.</text>
</comment>
<dbReference type="Pfam" id="PF01435">
    <property type="entry name" value="Peptidase_M48"/>
    <property type="match status" value="1"/>
</dbReference>
<keyword evidence="2 8" id="KW-0645">Protease</keyword>
<evidence type="ECO:0000256" key="3">
    <source>
        <dbReference type="ARBA" id="ARBA00022723"/>
    </source>
</evidence>
<sequence length="471" mass="51348">MKIELQTSRQKVFSFTKRSIVFFLHFGLAMLLVFAPSIGVAQAQSQSVPIIRDAEIEQLLYDYTTPIFKAAGIRNKIQIIVVNDQSFNAFVDGQRMFVNIGALMQAETPNELIGVIAHETGHLANGHQQRLREQIKRAQTMAVIGMLLGIGAGVAGASTGNTSAAGAGGGIAAGSSEMAMRTLLNYQRSEEAAADRAAVNYLNATGQSTKGMLVTFERFSNALALSGTKVDPYRVSHPLPRERIAALETLAKQSPYYDKKDSPELQLRHDMVRAKIAAYTDHFTELRRMFKDNPRGLPARYGEAILAVQSGSPKVAVEKVKDLIKDEPKNPYFQELLGDALIKANDPAGAASAYKRSAEIDPRGSSLLKVSYGHALLLTNDPKNVPTAITEIRNGIAKEPEFAAGYGYLALAYGRSGQVALADLATADMHYYSGNRMQARIFATRAKQKLTPGSAEWLRAQDILNTTQQKK</sequence>
<evidence type="ECO:0000256" key="4">
    <source>
        <dbReference type="ARBA" id="ARBA00022801"/>
    </source>
</evidence>
<accession>A0A1R0F6W0</accession>
<dbReference type="Gene3D" id="3.30.2010.10">
    <property type="entry name" value="Metalloproteases ('zincins'), catalytic domain"/>
    <property type="match status" value="1"/>
</dbReference>
<reference evidence="8 9" key="1">
    <citation type="submission" date="2016-12" db="EMBL/GenBank/DDBJ databases">
        <title>Comparative genomics of Bartonella apis.</title>
        <authorList>
            <person name="Engel P."/>
        </authorList>
    </citation>
    <scope>NUCLEOTIDE SEQUENCE [LARGE SCALE GENOMIC DNA]</scope>
    <source>
        <strain evidence="8 9">PEB0149</strain>
    </source>
</reference>
<evidence type="ECO:0000256" key="5">
    <source>
        <dbReference type="ARBA" id="ARBA00022833"/>
    </source>
</evidence>
<evidence type="ECO:0000259" key="7">
    <source>
        <dbReference type="Pfam" id="PF01435"/>
    </source>
</evidence>
<protein>
    <submittedName>
        <fullName evidence="8">Putative Zn-dependent protease, contains TPR repeats</fullName>
    </submittedName>
</protein>
<dbReference type="EMBL" id="LXYT01000003">
    <property type="protein sequence ID" value="OLY42701.1"/>
    <property type="molecule type" value="Genomic_DNA"/>
</dbReference>
<dbReference type="GO" id="GO:0004222">
    <property type="term" value="F:metalloendopeptidase activity"/>
    <property type="evidence" value="ECO:0007669"/>
    <property type="project" value="InterPro"/>
</dbReference>